<dbReference type="InterPro" id="IPR003594">
    <property type="entry name" value="HATPase_dom"/>
</dbReference>
<dbReference type="SUPFAM" id="SSF55785">
    <property type="entry name" value="PYP-like sensor domain (PAS domain)"/>
    <property type="match status" value="1"/>
</dbReference>
<feature type="transmembrane region" description="Helical" evidence="10">
    <location>
        <begin position="171"/>
        <end position="190"/>
    </location>
</feature>
<dbReference type="InterPro" id="IPR003661">
    <property type="entry name" value="HisK_dim/P_dom"/>
</dbReference>
<dbReference type="Proteomes" id="UP000323410">
    <property type="component" value="Unassembled WGS sequence"/>
</dbReference>
<evidence type="ECO:0000256" key="9">
    <source>
        <dbReference type="ARBA" id="ARBA00023136"/>
    </source>
</evidence>
<dbReference type="SMART" id="SM00387">
    <property type="entry name" value="HATPase_c"/>
    <property type="match status" value="1"/>
</dbReference>
<dbReference type="AlphaFoldDB" id="A0A5D0XRD4"/>
<organism evidence="12 13">
    <name type="scientific">Arthrobacter echini</name>
    <dbReference type="NCBI Taxonomy" id="1529066"/>
    <lineage>
        <taxon>Bacteria</taxon>
        <taxon>Bacillati</taxon>
        <taxon>Actinomycetota</taxon>
        <taxon>Actinomycetes</taxon>
        <taxon>Micrococcales</taxon>
        <taxon>Micrococcaceae</taxon>
        <taxon>Arthrobacter</taxon>
    </lineage>
</organism>
<feature type="transmembrane region" description="Helical" evidence="10">
    <location>
        <begin position="64"/>
        <end position="84"/>
    </location>
</feature>
<evidence type="ECO:0000259" key="11">
    <source>
        <dbReference type="PROSITE" id="PS50109"/>
    </source>
</evidence>
<dbReference type="SUPFAM" id="SSF55874">
    <property type="entry name" value="ATPase domain of HSP90 chaperone/DNA topoisomerase II/histidine kinase"/>
    <property type="match status" value="1"/>
</dbReference>
<dbReference type="InterPro" id="IPR035965">
    <property type="entry name" value="PAS-like_dom_sf"/>
</dbReference>
<dbReference type="EC" id="2.7.13.3" evidence="4"/>
<comment type="subcellular location">
    <subcellularLocation>
        <location evidence="3">Cell membrane</location>
    </subcellularLocation>
</comment>
<dbReference type="GO" id="GO:0005886">
    <property type="term" value="C:plasma membrane"/>
    <property type="evidence" value="ECO:0007669"/>
    <property type="project" value="UniProtKB-SubCell"/>
</dbReference>
<feature type="transmembrane region" description="Helical" evidence="10">
    <location>
        <begin position="119"/>
        <end position="136"/>
    </location>
</feature>
<dbReference type="InterPro" id="IPR013656">
    <property type="entry name" value="PAS_4"/>
</dbReference>
<keyword evidence="7" id="KW-0418">Kinase</keyword>
<dbReference type="Pfam" id="PF08448">
    <property type="entry name" value="PAS_4"/>
    <property type="match status" value="1"/>
</dbReference>
<dbReference type="InterPro" id="IPR005467">
    <property type="entry name" value="His_kinase_dom"/>
</dbReference>
<accession>A0A5D0XRD4</accession>
<sequence>MSSTTAISGSSDARGERQIAAESALADPAGPARRRSIVLSQVGLTVILTVTVVLGLLIRDATGSPGVLLAGWILSLVVTSIAVVTPWSRILPQSPFALPLLNLLVIGLVRFGAGETLSGTGLLAALPAVWIAASHVRTATAVALTFGATSLLVSLPPILGGAPLLTGGLPGLVLLPVVLAGLTWFVSSLVRDNRGRQVALLASEGALRRSEKEARARERLLDTVLETVRVGLLAVDADGHDILMNARQRESHLAAAPEGNTDPSESDLLIFGPDGQTPLPPAERPVRRAIDGEDLESIQIWAGTPPMQRAISVSSTSLHDDDGAFAGTVVSFSDITELMLALQAKDRFLASVSHEFRTPLTSILGYLDVALELEAELPEQARHYLRVARRNALRLERLVEDFLAINAGTFEVNPVRTDVGLILAEAAESALVRATRAGLRLVNRAPASLPAVVDPDRLGQVVDNLLSNAMKYNRPGGCITLDAALDGTTLRIEVEDTGIGIAPEEVQHVFDRFFRSASVRSTGVTGVGLGLLITRSIVGEHNGSISVTSELGEGTCFTILLPQG</sequence>
<protein>
    <recommendedName>
        <fullName evidence="4">histidine kinase</fullName>
        <ecNumber evidence="4">2.7.13.3</ecNumber>
    </recommendedName>
</protein>
<dbReference type="GO" id="GO:0005509">
    <property type="term" value="F:calcium ion binding"/>
    <property type="evidence" value="ECO:0007669"/>
    <property type="project" value="UniProtKB-ARBA"/>
</dbReference>
<dbReference type="FunFam" id="1.10.287.130:FF:000001">
    <property type="entry name" value="Two-component sensor histidine kinase"/>
    <property type="match status" value="1"/>
</dbReference>
<dbReference type="RefSeq" id="WP_148600783.1">
    <property type="nucleotide sequence ID" value="NZ_VSLD01000003.1"/>
</dbReference>
<evidence type="ECO:0000256" key="5">
    <source>
        <dbReference type="ARBA" id="ARBA00022553"/>
    </source>
</evidence>
<evidence type="ECO:0000313" key="13">
    <source>
        <dbReference type="Proteomes" id="UP000323410"/>
    </source>
</evidence>
<feature type="transmembrane region" description="Helical" evidence="10">
    <location>
        <begin position="143"/>
        <end position="165"/>
    </location>
</feature>
<keyword evidence="10" id="KW-0812">Transmembrane</keyword>
<comment type="cofactor">
    <cofactor evidence="2">
        <name>a divalent metal cation</name>
        <dbReference type="ChEBI" id="CHEBI:60240"/>
    </cofactor>
</comment>
<evidence type="ECO:0000256" key="7">
    <source>
        <dbReference type="ARBA" id="ARBA00022777"/>
    </source>
</evidence>
<dbReference type="PANTHER" id="PTHR43711:SF1">
    <property type="entry name" value="HISTIDINE KINASE 1"/>
    <property type="match status" value="1"/>
</dbReference>
<evidence type="ECO:0000256" key="2">
    <source>
        <dbReference type="ARBA" id="ARBA00001968"/>
    </source>
</evidence>
<dbReference type="Gene3D" id="1.10.287.130">
    <property type="match status" value="1"/>
</dbReference>
<evidence type="ECO:0000256" key="4">
    <source>
        <dbReference type="ARBA" id="ARBA00012438"/>
    </source>
</evidence>
<dbReference type="PROSITE" id="PS50109">
    <property type="entry name" value="HIS_KIN"/>
    <property type="match status" value="1"/>
</dbReference>
<evidence type="ECO:0000256" key="6">
    <source>
        <dbReference type="ARBA" id="ARBA00022679"/>
    </source>
</evidence>
<dbReference type="Gene3D" id="3.30.565.10">
    <property type="entry name" value="Histidine kinase-like ATPase, C-terminal domain"/>
    <property type="match status" value="1"/>
</dbReference>
<dbReference type="PANTHER" id="PTHR43711">
    <property type="entry name" value="TWO-COMPONENT HISTIDINE KINASE"/>
    <property type="match status" value="1"/>
</dbReference>
<dbReference type="CDD" id="cd00082">
    <property type="entry name" value="HisKA"/>
    <property type="match status" value="1"/>
</dbReference>
<dbReference type="SMART" id="SM00388">
    <property type="entry name" value="HisKA"/>
    <property type="match status" value="1"/>
</dbReference>
<keyword evidence="13" id="KW-1185">Reference proteome</keyword>
<dbReference type="Pfam" id="PF02518">
    <property type="entry name" value="HATPase_c"/>
    <property type="match status" value="1"/>
</dbReference>
<gene>
    <name evidence="12" type="ORF">FQ377_08360</name>
</gene>
<name>A0A5D0XRD4_9MICC</name>
<dbReference type="FunFam" id="3.30.565.10:FF:000006">
    <property type="entry name" value="Sensor histidine kinase WalK"/>
    <property type="match status" value="1"/>
</dbReference>
<dbReference type="EMBL" id="VSLD01000003">
    <property type="protein sequence ID" value="TYC99001.1"/>
    <property type="molecule type" value="Genomic_DNA"/>
</dbReference>
<dbReference type="GO" id="GO:0000155">
    <property type="term" value="F:phosphorelay sensor kinase activity"/>
    <property type="evidence" value="ECO:0007669"/>
    <property type="project" value="InterPro"/>
</dbReference>
<comment type="caution">
    <text evidence="12">The sequence shown here is derived from an EMBL/GenBank/DDBJ whole genome shotgun (WGS) entry which is preliminary data.</text>
</comment>
<feature type="domain" description="Histidine kinase" evidence="11">
    <location>
        <begin position="351"/>
        <end position="564"/>
    </location>
</feature>
<keyword evidence="9 10" id="KW-0472">Membrane</keyword>
<keyword evidence="8" id="KW-0902">Two-component regulatory system</keyword>
<evidence type="ECO:0000256" key="1">
    <source>
        <dbReference type="ARBA" id="ARBA00000085"/>
    </source>
</evidence>
<evidence type="ECO:0000313" key="12">
    <source>
        <dbReference type="EMBL" id="TYC99001.1"/>
    </source>
</evidence>
<dbReference type="OrthoDB" id="9757990at2"/>
<dbReference type="InterPro" id="IPR050736">
    <property type="entry name" value="Sensor_HK_Regulatory"/>
</dbReference>
<dbReference type="PRINTS" id="PR00344">
    <property type="entry name" value="BCTRLSENSOR"/>
</dbReference>
<reference evidence="12 13" key="1">
    <citation type="submission" date="2019-08" db="EMBL/GenBank/DDBJ databases">
        <title>Genone of Arthrobacter echini P9.</title>
        <authorList>
            <person name="Bowman J.P."/>
        </authorList>
    </citation>
    <scope>NUCLEOTIDE SEQUENCE [LARGE SCALE GENOMIC DNA]</scope>
    <source>
        <strain evidence="12 13">P9</strain>
    </source>
</reference>
<evidence type="ECO:0000256" key="10">
    <source>
        <dbReference type="SAM" id="Phobius"/>
    </source>
</evidence>
<keyword evidence="5" id="KW-0597">Phosphoprotein</keyword>
<dbReference type="Pfam" id="PF00512">
    <property type="entry name" value="HisKA"/>
    <property type="match status" value="1"/>
</dbReference>
<keyword evidence="6" id="KW-0808">Transferase</keyword>
<dbReference type="InterPro" id="IPR036890">
    <property type="entry name" value="HATPase_C_sf"/>
</dbReference>
<evidence type="ECO:0000256" key="8">
    <source>
        <dbReference type="ARBA" id="ARBA00023012"/>
    </source>
</evidence>
<feature type="transmembrane region" description="Helical" evidence="10">
    <location>
        <begin position="37"/>
        <end position="58"/>
    </location>
</feature>
<dbReference type="InterPro" id="IPR004358">
    <property type="entry name" value="Sig_transdc_His_kin-like_C"/>
</dbReference>
<proteinExistence type="predicted"/>
<keyword evidence="10" id="KW-1133">Transmembrane helix</keyword>
<dbReference type="Gene3D" id="3.30.450.20">
    <property type="entry name" value="PAS domain"/>
    <property type="match status" value="1"/>
</dbReference>
<dbReference type="SUPFAM" id="SSF47384">
    <property type="entry name" value="Homodimeric domain of signal transducing histidine kinase"/>
    <property type="match status" value="1"/>
</dbReference>
<evidence type="ECO:0000256" key="3">
    <source>
        <dbReference type="ARBA" id="ARBA00004236"/>
    </source>
</evidence>
<comment type="catalytic activity">
    <reaction evidence="1">
        <text>ATP + protein L-histidine = ADP + protein N-phospho-L-histidine.</text>
        <dbReference type="EC" id="2.7.13.3"/>
    </reaction>
</comment>
<dbReference type="InterPro" id="IPR036097">
    <property type="entry name" value="HisK_dim/P_sf"/>
</dbReference>